<keyword evidence="6" id="KW-0328">Glycosyltransferase</keyword>
<evidence type="ECO:0000313" key="15">
    <source>
        <dbReference type="Proteomes" id="UP000095287"/>
    </source>
</evidence>
<dbReference type="Pfam" id="PF01048">
    <property type="entry name" value="PNP_UDP_1"/>
    <property type="match status" value="1"/>
</dbReference>
<accession>A0A1I8ASU4</accession>
<evidence type="ECO:0000256" key="10">
    <source>
        <dbReference type="ARBA" id="ARBA00023950"/>
    </source>
</evidence>
<proteinExistence type="inferred from homology"/>
<comment type="similarity">
    <text evidence="2">Belongs to the PNP/MTAP phosphorylase family.</text>
</comment>
<evidence type="ECO:0000256" key="9">
    <source>
        <dbReference type="ARBA" id="ARBA00023929"/>
    </source>
</evidence>
<evidence type="ECO:0000256" key="8">
    <source>
        <dbReference type="ARBA" id="ARBA00023918"/>
    </source>
</evidence>
<dbReference type="InterPro" id="IPR035994">
    <property type="entry name" value="Nucleoside_phosphorylase_sf"/>
</dbReference>
<comment type="catalytic activity">
    <reaction evidence="9">
        <text>2'-deoxyguanosine + phosphate = 2-deoxy-alpha-D-ribose 1-phosphate + guanine</text>
        <dbReference type="Rhea" id="RHEA:27738"/>
        <dbReference type="ChEBI" id="CHEBI:16235"/>
        <dbReference type="ChEBI" id="CHEBI:17172"/>
        <dbReference type="ChEBI" id="CHEBI:43474"/>
        <dbReference type="ChEBI" id="CHEBI:57259"/>
        <dbReference type="EC" id="2.4.2.1"/>
    </reaction>
</comment>
<comment type="catalytic activity">
    <reaction evidence="8">
        <text>inosine + phosphate = alpha-D-ribose 1-phosphate + hypoxanthine</text>
        <dbReference type="Rhea" id="RHEA:27646"/>
        <dbReference type="ChEBI" id="CHEBI:17368"/>
        <dbReference type="ChEBI" id="CHEBI:17596"/>
        <dbReference type="ChEBI" id="CHEBI:43474"/>
        <dbReference type="ChEBI" id="CHEBI:57720"/>
        <dbReference type="EC" id="2.4.2.1"/>
    </reaction>
</comment>
<comment type="pathway">
    <text evidence="1">Purine metabolism; purine nucleoside salvage.</text>
</comment>
<dbReference type="NCBIfam" id="NF006054">
    <property type="entry name" value="PRK08202.1"/>
    <property type="match status" value="1"/>
</dbReference>
<evidence type="ECO:0000256" key="7">
    <source>
        <dbReference type="ARBA" id="ARBA00022679"/>
    </source>
</evidence>
<evidence type="ECO:0000256" key="12">
    <source>
        <dbReference type="ARBA" id="ARBA00031036"/>
    </source>
</evidence>
<dbReference type="NCBIfam" id="TIGR01697">
    <property type="entry name" value="PNPH-PUNA-XAPA"/>
    <property type="match status" value="1"/>
</dbReference>
<dbReference type="NCBIfam" id="TIGR01700">
    <property type="entry name" value="PNPH"/>
    <property type="match status" value="1"/>
</dbReference>
<evidence type="ECO:0000259" key="14">
    <source>
        <dbReference type="Pfam" id="PF01048"/>
    </source>
</evidence>
<evidence type="ECO:0000256" key="4">
    <source>
        <dbReference type="ARBA" id="ARBA00013834"/>
    </source>
</evidence>
<dbReference type="AlphaFoldDB" id="A0A1I8ASU4"/>
<feature type="domain" description="Nucleoside phosphorylase" evidence="14">
    <location>
        <begin position="107"/>
        <end position="360"/>
    </location>
</feature>
<reference evidence="16" key="1">
    <citation type="submission" date="2016-11" db="UniProtKB">
        <authorList>
            <consortium name="WormBaseParasite"/>
        </authorList>
    </citation>
    <scope>IDENTIFICATION</scope>
</reference>
<comment type="catalytic activity">
    <reaction evidence="10">
        <text>2'-deoxyinosine + phosphate = 2-deoxy-alpha-D-ribose 1-phosphate + hypoxanthine</text>
        <dbReference type="Rhea" id="RHEA:27750"/>
        <dbReference type="ChEBI" id="CHEBI:17368"/>
        <dbReference type="ChEBI" id="CHEBI:28997"/>
        <dbReference type="ChEBI" id="CHEBI:43474"/>
        <dbReference type="ChEBI" id="CHEBI:57259"/>
        <dbReference type="EC" id="2.4.2.1"/>
    </reaction>
</comment>
<sequence>MFSFVGRTAIKEDRVQLRMVIRNPRGALLQDQGVEFYDCKLTLISLNACLQNQSTASTLTMNGHATAAMENGYTNGDHFEVDPRNYDHVVRVADTIASLINMEQKPTIGIICGSGLGELADRVTETQVVPYSKIPGFPGTSVVGHKGNLVFGKIGDKSVICMQGRFHPYEHGMNLALCAMPVRIMHLLGVKTLIVSNAAGGINENFQYGDLMLLKDHIFLPALAGFSPLVGVNDPRFGQRFVSVHDAYDIKLRKMALKIAEKQNIRVHEGIYVMSGGPQYESPAEVKLFKTVGADALGMSTCHEVTVARQCGIQVLGFSLITNIANLDADNSVEVSHEEVLETAKEASQRACNFVNEIIESI</sequence>
<evidence type="ECO:0000256" key="6">
    <source>
        <dbReference type="ARBA" id="ARBA00022676"/>
    </source>
</evidence>
<keyword evidence="7" id="KW-0808">Transferase</keyword>
<organism evidence="15 16">
    <name type="scientific">Steinernema glaseri</name>
    <dbReference type="NCBI Taxonomy" id="37863"/>
    <lineage>
        <taxon>Eukaryota</taxon>
        <taxon>Metazoa</taxon>
        <taxon>Ecdysozoa</taxon>
        <taxon>Nematoda</taxon>
        <taxon>Chromadorea</taxon>
        <taxon>Rhabditida</taxon>
        <taxon>Tylenchina</taxon>
        <taxon>Panagrolaimomorpha</taxon>
        <taxon>Strongyloidoidea</taxon>
        <taxon>Steinernematidae</taxon>
        <taxon>Steinernema</taxon>
    </lineage>
</organism>
<dbReference type="PANTHER" id="PTHR11904:SF9">
    <property type="entry name" value="PURINE NUCLEOSIDE PHOSPHORYLASE-RELATED"/>
    <property type="match status" value="1"/>
</dbReference>
<evidence type="ECO:0000256" key="11">
    <source>
        <dbReference type="ARBA" id="ARBA00023970"/>
    </source>
</evidence>
<comment type="catalytic activity">
    <reaction evidence="11">
        <text>guanosine + phosphate = alpha-D-ribose 1-phosphate + guanine</text>
        <dbReference type="Rhea" id="RHEA:13233"/>
        <dbReference type="ChEBI" id="CHEBI:16235"/>
        <dbReference type="ChEBI" id="CHEBI:16750"/>
        <dbReference type="ChEBI" id="CHEBI:43474"/>
        <dbReference type="ChEBI" id="CHEBI:57720"/>
        <dbReference type="EC" id="2.4.2.1"/>
    </reaction>
</comment>
<dbReference type="InterPro" id="IPR000845">
    <property type="entry name" value="Nucleoside_phosphorylase_d"/>
</dbReference>
<evidence type="ECO:0000256" key="2">
    <source>
        <dbReference type="ARBA" id="ARBA00006751"/>
    </source>
</evidence>
<dbReference type="PANTHER" id="PTHR11904">
    <property type="entry name" value="METHYLTHIOADENOSINE/PURINE NUCLEOSIDE PHOSPHORYLASE"/>
    <property type="match status" value="1"/>
</dbReference>
<dbReference type="WBParaSite" id="L893_g9115.t1">
    <property type="protein sequence ID" value="L893_g9115.t1"/>
    <property type="gene ID" value="L893_g9115"/>
</dbReference>
<evidence type="ECO:0000313" key="16">
    <source>
        <dbReference type="WBParaSite" id="L893_g9115.t1"/>
    </source>
</evidence>
<dbReference type="CDD" id="cd09009">
    <property type="entry name" value="PNP-EcPNPII_like"/>
    <property type="match status" value="1"/>
</dbReference>
<dbReference type="Gene3D" id="3.40.50.1580">
    <property type="entry name" value="Nucleoside phosphorylase domain"/>
    <property type="match status" value="1"/>
</dbReference>
<keyword evidence="15" id="KW-1185">Reference proteome</keyword>
<dbReference type="InterPro" id="IPR011270">
    <property type="entry name" value="Pur_Nuc_Pase_Ino/Guo-sp"/>
</dbReference>
<dbReference type="FunFam" id="3.40.50.1580:FF:000010">
    <property type="entry name" value="Purine nucleoside phosphorylase"/>
    <property type="match status" value="1"/>
</dbReference>
<name>A0A1I8ASU4_9BILA</name>
<evidence type="ECO:0000256" key="3">
    <source>
        <dbReference type="ARBA" id="ARBA00011886"/>
    </source>
</evidence>
<protein>
    <recommendedName>
        <fullName evidence="4">Purine nucleoside phosphorylase</fullName>
        <ecNumber evidence="3">2.4.2.1</ecNumber>
    </recommendedName>
    <alternativeName>
        <fullName evidence="13">Inosine phosphorylase</fullName>
    </alternativeName>
    <alternativeName>
        <fullName evidence="12">Inosine-guanosine phosphorylase</fullName>
    </alternativeName>
</protein>
<dbReference type="Proteomes" id="UP000095287">
    <property type="component" value="Unplaced"/>
</dbReference>
<dbReference type="UniPathway" id="UPA00606"/>
<dbReference type="GO" id="GO:0004731">
    <property type="term" value="F:purine-nucleoside phosphorylase activity"/>
    <property type="evidence" value="ECO:0007669"/>
    <property type="project" value="UniProtKB-EC"/>
</dbReference>
<dbReference type="GO" id="GO:0009116">
    <property type="term" value="P:nucleoside metabolic process"/>
    <property type="evidence" value="ECO:0007669"/>
    <property type="project" value="InterPro"/>
</dbReference>
<keyword evidence="5" id="KW-0597">Phosphoprotein</keyword>
<evidence type="ECO:0000256" key="13">
    <source>
        <dbReference type="ARBA" id="ARBA00033072"/>
    </source>
</evidence>
<evidence type="ECO:0000256" key="1">
    <source>
        <dbReference type="ARBA" id="ARBA00005058"/>
    </source>
</evidence>
<dbReference type="SUPFAM" id="SSF53167">
    <property type="entry name" value="Purine and uridine phosphorylases"/>
    <property type="match status" value="1"/>
</dbReference>
<dbReference type="GO" id="GO:0005737">
    <property type="term" value="C:cytoplasm"/>
    <property type="evidence" value="ECO:0007669"/>
    <property type="project" value="TreeGrafter"/>
</dbReference>
<dbReference type="InterPro" id="IPR011268">
    <property type="entry name" value="Purine_phosphorylase"/>
</dbReference>
<dbReference type="EC" id="2.4.2.1" evidence="3"/>
<evidence type="ECO:0000256" key="5">
    <source>
        <dbReference type="ARBA" id="ARBA00022553"/>
    </source>
</evidence>